<gene>
    <name evidence="2" type="ORF">S01H4_44740</name>
</gene>
<accession>X1CKM1</accession>
<evidence type="ECO:0000256" key="1">
    <source>
        <dbReference type="SAM" id="MobiDB-lite"/>
    </source>
</evidence>
<comment type="caution">
    <text evidence="2">The sequence shown here is derived from an EMBL/GenBank/DDBJ whole genome shotgun (WGS) entry which is preliminary data.</text>
</comment>
<feature type="region of interest" description="Disordered" evidence="1">
    <location>
        <begin position="54"/>
        <end position="80"/>
    </location>
</feature>
<protein>
    <submittedName>
        <fullName evidence="2">Uncharacterized protein</fullName>
    </submittedName>
</protein>
<dbReference type="EMBL" id="BART01024840">
    <property type="protein sequence ID" value="GAG93547.1"/>
    <property type="molecule type" value="Genomic_DNA"/>
</dbReference>
<sequence>MVWAFNFYSVKKFTKAAVQDFEILAKDIENGVYIVNKDISNAVFGKNQQTPCLSCPKNGQPTSPSTPPSSGPHTSDTPTEIVQNDNTFWYYDGTSPPERIIPLEKKQRVWNVAPDYGSRSTKRYTPKPLWEIPPNNALPKGQFFIKV</sequence>
<organism evidence="2">
    <name type="scientific">marine sediment metagenome</name>
    <dbReference type="NCBI Taxonomy" id="412755"/>
    <lineage>
        <taxon>unclassified sequences</taxon>
        <taxon>metagenomes</taxon>
        <taxon>ecological metagenomes</taxon>
    </lineage>
</organism>
<evidence type="ECO:0000313" key="2">
    <source>
        <dbReference type="EMBL" id="GAG93547.1"/>
    </source>
</evidence>
<name>X1CKM1_9ZZZZ</name>
<dbReference type="AlphaFoldDB" id="X1CKM1"/>
<reference evidence="2" key="1">
    <citation type="journal article" date="2014" name="Front. Microbiol.">
        <title>High frequency of phylogenetically diverse reductive dehalogenase-homologous genes in deep subseafloor sedimentary metagenomes.</title>
        <authorList>
            <person name="Kawai M."/>
            <person name="Futagami T."/>
            <person name="Toyoda A."/>
            <person name="Takaki Y."/>
            <person name="Nishi S."/>
            <person name="Hori S."/>
            <person name="Arai W."/>
            <person name="Tsubouchi T."/>
            <person name="Morono Y."/>
            <person name="Uchiyama I."/>
            <person name="Ito T."/>
            <person name="Fujiyama A."/>
            <person name="Inagaki F."/>
            <person name="Takami H."/>
        </authorList>
    </citation>
    <scope>NUCLEOTIDE SEQUENCE</scope>
    <source>
        <strain evidence="2">Expedition CK06-06</strain>
    </source>
</reference>
<feature type="non-terminal residue" evidence="2">
    <location>
        <position position="147"/>
    </location>
</feature>
<proteinExistence type="predicted"/>